<evidence type="ECO:0000313" key="2">
    <source>
        <dbReference type="EMBL" id="CAG8820156.1"/>
    </source>
</evidence>
<evidence type="ECO:0000256" key="1">
    <source>
        <dbReference type="SAM" id="MobiDB-lite"/>
    </source>
</evidence>
<feature type="compositionally biased region" description="Basic and acidic residues" evidence="1">
    <location>
        <begin position="211"/>
        <end position="221"/>
    </location>
</feature>
<feature type="region of interest" description="Disordered" evidence="1">
    <location>
        <begin position="198"/>
        <end position="244"/>
    </location>
</feature>
<dbReference type="EMBL" id="CAJVQB010033704">
    <property type="protein sequence ID" value="CAG8820156.1"/>
    <property type="molecule type" value="Genomic_DNA"/>
</dbReference>
<name>A0ABN7W832_GIGMA</name>
<evidence type="ECO:0000313" key="3">
    <source>
        <dbReference type="Proteomes" id="UP000789901"/>
    </source>
</evidence>
<gene>
    <name evidence="2" type="ORF">GMARGA_LOCUS27497</name>
</gene>
<comment type="caution">
    <text evidence="2">The sequence shown here is derived from an EMBL/GenBank/DDBJ whole genome shotgun (WGS) entry which is preliminary data.</text>
</comment>
<protein>
    <submittedName>
        <fullName evidence="2">42336_t:CDS:1</fullName>
    </submittedName>
</protein>
<reference evidence="2 3" key="1">
    <citation type="submission" date="2021-06" db="EMBL/GenBank/DDBJ databases">
        <authorList>
            <person name="Kallberg Y."/>
            <person name="Tangrot J."/>
            <person name="Rosling A."/>
        </authorList>
    </citation>
    <scope>NUCLEOTIDE SEQUENCE [LARGE SCALE GENOMIC DNA]</scope>
    <source>
        <strain evidence="2 3">120-4 pot B 10/14</strain>
    </source>
</reference>
<organism evidence="2 3">
    <name type="scientific">Gigaspora margarita</name>
    <dbReference type="NCBI Taxonomy" id="4874"/>
    <lineage>
        <taxon>Eukaryota</taxon>
        <taxon>Fungi</taxon>
        <taxon>Fungi incertae sedis</taxon>
        <taxon>Mucoromycota</taxon>
        <taxon>Glomeromycotina</taxon>
        <taxon>Glomeromycetes</taxon>
        <taxon>Diversisporales</taxon>
        <taxon>Gigasporaceae</taxon>
        <taxon>Gigaspora</taxon>
    </lineage>
</organism>
<proteinExistence type="predicted"/>
<keyword evidence="3" id="KW-1185">Reference proteome</keyword>
<dbReference type="Proteomes" id="UP000789901">
    <property type="component" value="Unassembled WGS sequence"/>
</dbReference>
<feature type="non-terminal residue" evidence="2">
    <location>
        <position position="244"/>
    </location>
</feature>
<accession>A0ABN7W832</accession>
<sequence length="244" mass="27406">MSTPESLDSKTVKKLWDQNHQDKISQSHKKKGTENIAHVIADGIQDNIISDSNYVTGILATARRQNSDTISLLDLAQLFDKATNAEYYATKANQEETLCWNNYGKEFVIQYNDLVNNSNRKIGEKKAKGIIYDKILEHLNIIRERSSISSEINRMIEISTTARRQNCATEILSEASIPMEETKSQHKLAKGRVSDSSVSIDSKTLPETEVSAEKVLPEKLSETISEESTETSVSSNPIHDHAYF</sequence>